<feature type="domain" description="Thioredoxin" evidence="3">
    <location>
        <begin position="574"/>
        <end position="637"/>
    </location>
</feature>
<evidence type="ECO:0000256" key="2">
    <source>
        <dbReference type="SAM" id="MobiDB-lite"/>
    </source>
</evidence>
<gene>
    <name evidence="4" type="ORF">ZIOFF_054546</name>
</gene>
<evidence type="ECO:0000259" key="3">
    <source>
        <dbReference type="Pfam" id="PF00085"/>
    </source>
</evidence>
<dbReference type="Pfam" id="PF00085">
    <property type="entry name" value="Thioredoxin"/>
    <property type="match status" value="1"/>
</dbReference>
<dbReference type="PANTHER" id="PTHR22844">
    <property type="entry name" value="F-BOX AND WD40 DOMAIN PROTEIN"/>
    <property type="match status" value="1"/>
</dbReference>
<dbReference type="InterPro" id="IPR001680">
    <property type="entry name" value="WD40_rpt"/>
</dbReference>
<sequence>MRDRESEKSHKSKQLSDLFDADSMVHSEDELPSGSGIAPSSADASPGYFSDRNIAGGSVSPLDFSTWTPLNAVSPFVKSPWAYLPLLADPAADPTDTGLVGTLVRKEGHVYSLAAAGELLYTGSDSRNIRVWRGQRELSGFKSSSGLVKAIVIAGDRIFTGHQDGKIRVWRTSAKNPYSHKRVGTLPRFKDFLRSSLNPSNYVEVRRHRRTLWLRHFDAVSCLSLDEEAGIVYSGSWDRTFKAWRISDFKCLESVKAHDDAVNAVATGFGGLVFTGSADGTAKVWRRESAGRGGEATRHVLVQVMRRKESAVTALVVAEAAGVVYCGSSDGAVNYWWWEGWRRQLAHGGKLRGHRMAVLCLAVTRRLVVSGSADKTLCVWRREKGSAGGAGGHTKLAVLTGHEGPVKCLAMEVEEDGPVAWPLGPRYVVYSGSLDKSVKVWRVFEWEVSRGATPAESWREIEACDGERPPTSPFPGREGTKVIRRRSGGDGDRGAAVSPHPTDHAQRSTRSTKSARARVAASPFGFRSHHLGLLRLRPFPEPQRRRIVLSLRSTGPRRGARLRLLPMENPLSWSFYADWREICQELAPQIFQVEQQYRNKVNSVMLNVDNTKWEQELDEFGVEGIPHFTFLDKEDHTITTSLSCEGSLNCADWLKVALESASDLHP</sequence>
<dbReference type="AlphaFoldDB" id="A0A8J5FDR8"/>
<dbReference type="InterPro" id="IPR013766">
    <property type="entry name" value="Thioredoxin_domain"/>
</dbReference>
<proteinExistence type="predicted"/>
<feature type="compositionally biased region" description="Low complexity" evidence="2">
    <location>
        <begin position="508"/>
        <end position="519"/>
    </location>
</feature>
<reference evidence="4 5" key="1">
    <citation type="submission" date="2020-08" db="EMBL/GenBank/DDBJ databases">
        <title>Plant Genome Project.</title>
        <authorList>
            <person name="Zhang R.-G."/>
        </authorList>
    </citation>
    <scope>NUCLEOTIDE SEQUENCE [LARGE SCALE GENOMIC DNA]</scope>
    <source>
        <tissue evidence="4">Rhizome</tissue>
    </source>
</reference>
<dbReference type="PROSITE" id="PS50082">
    <property type="entry name" value="WD_REPEATS_2"/>
    <property type="match status" value="3"/>
</dbReference>
<dbReference type="InterPro" id="IPR036322">
    <property type="entry name" value="WD40_repeat_dom_sf"/>
</dbReference>
<feature type="region of interest" description="Disordered" evidence="2">
    <location>
        <begin position="463"/>
        <end position="519"/>
    </location>
</feature>
<protein>
    <recommendedName>
        <fullName evidence="3">Thioredoxin domain-containing protein</fullName>
    </recommendedName>
</protein>
<dbReference type="InterPro" id="IPR015943">
    <property type="entry name" value="WD40/YVTN_repeat-like_dom_sf"/>
</dbReference>
<accession>A0A8J5FDR8</accession>
<dbReference type="SMART" id="SM00320">
    <property type="entry name" value="WD40"/>
    <property type="match status" value="7"/>
</dbReference>
<feature type="repeat" description="WD" evidence="1">
    <location>
        <begin position="255"/>
        <end position="285"/>
    </location>
</feature>
<dbReference type="Gene3D" id="2.130.10.10">
    <property type="entry name" value="YVTN repeat-like/Quinoprotein amine dehydrogenase"/>
    <property type="match status" value="2"/>
</dbReference>
<evidence type="ECO:0000256" key="1">
    <source>
        <dbReference type="PROSITE-ProRule" id="PRU00221"/>
    </source>
</evidence>
<evidence type="ECO:0000313" key="4">
    <source>
        <dbReference type="EMBL" id="KAG6485979.1"/>
    </source>
</evidence>
<comment type="caution">
    <text evidence="4">The sequence shown here is derived from an EMBL/GenBank/DDBJ whole genome shotgun (WGS) entry which is preliminary data.</text>
</comment>
<dbReference type="SUPFAM" id="SSF52833">
    <property type="entry name" value="Thioredoxin-like"/>
    <property type="match status" value="1"/>
</dbReference>
<feature type="repeat" description="WD" evidence="1">
    <location>
        <begin position="351"/>
        <end position="380"/>
    </location>
</feature>
<dbReference type="InterPro" id="IPR036249">
    <property type="entry name" value="Thioredoxin-like_sf"/>
</dbReference>
<feature type="region of interest" description="Disordered" evidence="2">
    <location>
        <begin position="1"/>
        <end position="44"/>
    </location>
</feature>
<dbReference type="EMBL" id="JACMSC010000015">
    <property type="protein sequence ID" value="KAG6485979.1"/>
    <property type="molecule type" value="Genomic_DNA"/>
</dbReference>
<evidence type="ECO:0000313" key="5">
    <source>
        <dbReference type="Proteomes" id="UP000734854"/>
    </source>
</evidence>
<organism evidence="4 5">
    <name type="scientific">Zingiber officinale</name>
    <name type="common">Ginger</name>
    <name type="synonym">Amomum zingiber</name>
    <dbReference type="NCBI Taxonomy" id="94328"/>
    <lineage>
        <taxon>Eukaryota</taxon>
        <taxon>Viridiplantae</taxon>
        <taxon>Streptophyta</taxon>
        <taxon>Embryophyta</taxon>
        <taxon>Tracheophyta</taxon>
        <taxon>Spermatophyta</taxon>
        <taxon>Magnoliopsida</taxon>
        <taxon>Liliopsida</taxon>
        <taxon>Zingiberales</taxon>
        <taxon>Zingiberaceae</taxon>
        <taxon>Zingiber</taxon>
    </lineage>
</organism>
<keyword evidence="1" id="KW-0853">WD repeat</keyword>
<dbReference type="SUPFAM" id="SSF50978">
    <property type="entry name" value="WD40 repeat-like"/>
    <property type="match status" value="1"/>
</dbReference>
<dbReference type="Proteomes" id="UP000734854">
    <property type="component" value="Unassembled WGS sequence"/>
</dbReference>
<dbReference type="PANTHER" id="PTHR22844:SF370">
    <property type="entry name" value="OS12G0594000 PROTEIN"/>
    <property type="match status" value="1"/>
</dbReference>
<dbReference type="InterPro" id="IPR045182">
    <property type="entry name" value="JINGUBANG-like"/>
</dbReference>
<keyword evidence="5" id="KW-1185">Reference proteome</keyword>
<dbReference type="CDD" id="cd00200">
    <property type="entry name" value="WD40"/>
    <property type="match status" value="1"/>
</dbReference>
<dbReference type="Gene3D" id="3.40.30.10">
    <property type="entry name" value="Glutaredoxin"/>
    <property type="match status" value="1"/>
</dbReference>
<feature type="repeat" description="WD" evidence="1">
    <location>
        <begin position="213"/>
        <end position="254"/>
    </location>
</feature>
<dbReference type="FunFam" id="2.130.10.10:FF:000775">
    <property type="entry name" value="BnaA09g28200D protein"/>
    <property type="match status" value="1"/>
</dbReference>
<dbReference type="Pfam" id="PF00400">
    <property type="entry name" value="WD40"/>
    <property type="match status" value="5"/>
</dbReference>
<name>A0A8J5FDR8_ZINOF</name>